<keyword evidence="3 6" id="KW-0658">Purine biosynthesis</keyword>
<comment type="catalytic activity">
    <reaction evidence="5 6">
        <text>N(1)-(5-phospho-beta-D-ribosyl)glycinamide + (6R)-10-formyltetrahydrofolate = N(2)-formyl-N(1)-(5-phospho-beta-D-ribosyl)glycinamide + (6S)-5,6,7,8-tetrahydrofolate + H(+)</text>
        <dbReference type="Rhea" id="RHEA:15053"/>
        <dbReference type="ChEBI" id="CHEBI:15378"/>
        <dbReference type="ChEBI" id="CHEBI:57453"/>
        <dbReference type="ChEBI" id="CHEBI:143788"/>
        <dbReference type="ChEBI" id="CHEBI:147286"/>
        <dbReference type="ChEBI" id="CHEBI:195366"/>
        <dbReference type="EC" id="2.1.2.2"/>
    </reaction>
</comment>
<evidence type="ECO:0000313" key="8">
    <source>
        <dbReference type="EMBL" id="EKB53498.1"/>
    </source>
</evidence>
<dbReference type="OrthoDB" id="9806170at2"/>
<sequence length="195" mass="21612">MNNSKCHLMLMASGTGSNVQALIDAVNHGQIQAEIVGVISDQPQAAVIQKAQAAGIESFISQPKDYISRKDWEQSILDFCQARSSDLILLAGFMRILSADFLQHYPQQVINIHPSLLPAFPGRQGIKDAYDYGVKITGVTIHYVDDGIDTGPIIAQESLKIDPNWDLAQLESHIHQIEHQLYPATIEKLIQEKLI</sequence>
<dbReference type="EMBL" id="AGZD01000012">
    <property type="protein sequence ID" value="EKB53498.1"/>
    <property type="molecule type" value="Genomic_DNA"/>
</dbReference>
<keyword evidence="2 6" id="KW-0808">Transferase</keyword>
<dbReference type="CDD" id="cd08645">
    <property type="entry name" value="FMT_core_GART"/>
    <property type="match status" value="1"/>
</dbReference>
<dbReference type="InterPro" id="IPR002376">
    <property type="entry name" value="Formyl_transf_N"/>
</dbReference>
<dbReference type="NCBIfam" id="TIGR00639">
    <property type="entry name" value="PurN"/>
    <property type="match status" value="1"/>
</dbReference>
<dbReference type="Gene3D" id="3.40.50.170">
    <property type="entry name" value="Formyl transferase, N-terminal domain"/>
    <property type="match status" value="1"/>
</dbReference>
<feature type="binding site" evidence="6">
    <location>
        <position position="69"/>
    </location>
    <ligand>
        <name>(6R)-10-formyltetrahydrofolate</name>
        <dbReference type="ChEBI" id="CHEBI:195366"/>
    </ligand>
</feature>
<comment type="similarity">
    <text evidence="4 6">Belongs to the GART family.</text>
</comment>
<comment type="caution">
    <text evidence="8">The sequence shown here is derived from an EMBL/GenBank/DDBJ whole genome shotgun (WGS) entry which is preliminary data.</text>
</comment>
<name>K1LTY3_9LACT</name>
<dbReference type="STRING" id="883111.HMPREF9706_01576"/>
<feature type="site" description="Raises pKa of active site His" evidence="6">
    <location>
        <position position="149"/>
    </location>
</feature>
<dbReference type="PANTHER" id="PTHR43369">
    <property type="entry name" value="PHOSPHORIBOSYLGLYCINAMIDE FORMYLTRANSFERASE"/>
    <property type="match status" value="1"/>
</dbReference>
<organism evidence="8 9">
    <name type="scientific">Facklamia hominis CCUG 36813</name>
    <dbReference type="NCBI Taxonomy" id="883111"/>
    <lineage>
        <taxon>Bacteria</taxon>
        <taxon>Bacillati</taxon>
        <taxon>Bacillota</taxon>
        <taxon>Bacilli</taxon>
        <taxon>Lactobacillales</taxon>
        <taxon>Aerococcaceae</taxon>
        <taxon>Facklamia</taxon>
    </lineage>
</organism>
<feature type="binding site" evidence="6">
    <location>
        <begin position="94"/>
        <end position="97"/>
    </location>
    <ligand>
        <name>(6R)-10-formyltetrahydrofolate</name>
        <dbReference type="ChEBI" id="CHEBI:195366"/>
    </ligand>
</feature>
<evidence type="ECO:0000256" key="3">
    <source>
        <dbReference type="ARBA" id="ARBA00022755"/>
    </source>
</evidence>
<evidence type="ECO:0000256" key="1">
    <source>
        <dbReference type="ARBA" id="ARBA00005054"/>
    </source>
</evidence>
<feature type="active site" description="Proton donor" evidence="6">
    <location>
        <position position="113"/>
    </location>
</feature>
<dbReference type="GO" id="GO:0005829">
    <property type="term" value="C:cytosol"/>
    <property type="evidence" value="ECO:0007669"/>
    <property type="project" value="TreeGrafter"/>
</dbReference>
<evidence type="ECO:0000256" key="5">
    <source>
        <dbReference type="ARBA" id="ARBA00047664"/>
    </source>
</evidence>
<evidence type="ECO:0000259" key="7">
    <source>
        <dbReference type="Pfam" id="PF00551"/>
    </source>
</evidence>
<dbReference type="HAMAP" id="MF_01930">
    <property type="entry name" value="PurN"/>
    <property type="match status" value="1"/>
</dbReference>
<feature type="domain" description="Formyl transferase N-terminal" evidence="7">
    <location>
        <begin position="9"/>
        <end position="186"/>
    </location>
</feature>
<comment type="function">
    <text evidence="6">Catalyzes the transfer of a formyl group from 10-formyltetrahydrofolate to 5-phospho-ribosyl-glycinamide (GAR), producing 5-phospho-ribosyl-N-formylglycinamide (FGAR) and tetrahydrofolate.</text>
</comment>
<dbReference type="HOGENOM" id="CLU_038395_1_3_9"/>
<dbReference type="GO" id="GO:0006189">
    <property type="term" value="P:'de novo' IMP biosynthetic process"/>
    <property type="evidence" value="ECO:0007669"/>
    <property type="project" value="UniProtKB-UniRule"/>
</dbReference>
<evidence type="ECO:0000256" key="2">
    <source>
        <dbReference type="ARBA" id="ARBA00022679"/>
    </source>
</evidence>
<dbReference type="GO" id="GO:0004644">
    <property type="term" value="F:phosphoribosylglycinamide formyltransferase activity"/>
    <property type="evidence" value="ECO:0007669"/>
    <property type="project" value="UniProtKB-UniRule"/>
</dbReference>
<dbReference type="Proteomes" id="UP000004465">
    <property type="component" value="Unassembled WGS sequence"/>
</dbReference>
<dbReference type="AlphaFoldDB" id="K1LTY3"/>
<reference evidence="8 9" key="1">
    <citation type="submission" date="2012-07" db="EMBL/GenBank/DDBJ databases">
        <title>The Genome Sequence of Facklamia hominis CCUG 36813.</title>
        <authorList>
            <consortium name="The Broad Institute Genome Sequencing Platform"/>
            <person name="Earl A."/>
            <person name="Ward D."/>
            <person name="Feldgarden M."/>
            <person name="Gevers D."/>
            <person name="Huys G."/>
            <person name="Walker B."/>
            <person name="Young S.K."/>
            <person name="Zeng Q."/>
            <person name="Gargeya S."/>
            <person name="Fitzgerald M."/>
            <person name="Haas B."/>
            <person name="Abouelleil A."/>
            <person name="Alvarado L."/>
            <person name="Arachchi H.M."/>
            <person name="Berlin A.M."/>
            <person name="Chapman S.B."/>
            <person name="Goldberg J."/>
            <person name="Griggs A."/>
            <person name="Gujja S."/>
            <person name="Hansen M."/>
            <person name="Howarth C."/>
            <person name="Imamovic A."/>
            <person name="Larimer J."/>
            <person name="McCowen C."/>
            <person name="Montmayeur A."/>
            <person name="Murphy C."/>
            <person name="Neiman D."/>
            <person name="Pearson M."/>
            <person name="Priest M."/>
            <person name="Roberts A."/>
            <person name="Saif S."/>
            <person name="Shea T."/>
            <person name="Sisk P."/>
            <person name="Sykes S."/>
            <person name="Wortman J."/>
            <person name="Nusbaum C."/>
            <person name="Birren B."/>
        </authorList>
    </citation>
    <scope>NUCLEOTIDE SEQUENCE [LARGE SCALE GENOMIC DNA]</scope>
    <source>
        <strain evidence="8 9">CCUG 36813</strain>
    </source>
</reference>
<evidence type="ECO:0000313" key="9">
    <source>
        <dbReference type="Proteomes" id="UP000004465"/>
    </source>
</evidence>
<dbReference type="PROSITE" id="PS00373">
    <property type="entry name" value="GART"/>
    <property type="match status" value="1"/>
</dbReference>
<dbReference type="RefSeq" id="WP_006908884.1">
    <property type="nucleotide sequence ID" value="NZ_JH932292.1"/>
</dbReference>
<proteinExistence type="inferred from homology"/>
<keyword evidence="9" id="KW-1185">Reference proteome</keyword>
<dbReference type="Pfam" id="PF00551">
    <property type="entry name" value="Formyl_trans_N"/>
    <property type="match status" value="1"/>
</dbReference>
<protein>
    <recommendedName>
        <fullName evidence="6">Phosphoribosylglycinamide formyltransferase</fullName>
        <ecNumber evidence="6">2.1.2.2</ecNumber>
    </recommendedName>
    <alternativeName>
        <fullName evidence="6">5'-phosphoribosylglycinamide transformylase</fullName>
    </alternativeName>
    <alternativeName>
        <fullName evidence="6">GAR transformylase</fullName>
        <shortName evidence="6">GART</shortName>
    </alternativeName>
</protein>
<dbReference type="SUPFAM" id="SSF53328">
    <property type="entry name" value="Formyltransferase"/>
    <property type="match status" value="1"/>
</dbReference>
<dbReference type="InterPro" id="IPR036477">
    <property type="entry name" value="Formyl_transf_N_sf"/>
</dbReference>
<feature type="binding site" evidence="6">
    <location>
        <begin position="16"/>
        <end position="18"/>
    </location>
    <ligand>
        <name>N(1)-(5-phospho-beta-D-ribosyl)glycinamide</name>
        <dbReference type="ChEBI" id="CHEBI:143788"/>
    </ligand>
</feature>
<dbReference type="PATRIC" id="fig|883111.3.peg.1595"/>
<dbReference type="UniPathway" id="UPA00074">
    <property type="reaction ID" value="UER00126"/>
</dbReference>
<dbReference type="InterPro" id="IPR001555">
    <property type="entry name" value="GART_AS"/>
</dbReference>
<gene>
    <name evidence="6" type="primary">purN</name>
    <name evidence="8" type="ORF">HMPREF9706_01576</name>
</gene>
<evidence type="ECO:0000256" key="6">
    <source>
        <dbReference type="HAMAP-Rule" id="MF_01930"/>
    </source>
</evidence>
<accession>K1LTY3</accession>
<dbReference type="EC" id="2.1.2.2" evidence="6"/>
<comment type="pathway">
    <text evidence="1 6">Purine metabolism; IMP biosynthesis via de novo pathway; N(2)-formyl-N(1)-(5-phospho-D-ribosyl)glycinamide from N(1)-(5-phospho-D-ribosyl)glycinamide (10-formyl THF route): step 1/1.</text>
</comment>
<dbReference type="PANTHER" id="PTHR43369:SF2">
    <property type="entry name" value="PHOSPHORIBOSYLGLYCINAMIDE FORMYLTRANSFERASE"/>
    <property type="match status" value="1"/>
</dbReference>
<evidence type="ECO:0000256" key="4">
    <source>
        <dbReference type="ARBA" id="ARBA00038440"/>
    </source>
</evidence>
<feature type="binding site" evidence="6">
    <location>
        <position position="111"/>
    </location>
    <ligand>
        <name>(6R)-10-formyltetrahydrofolate</name>
        <dbReference type="ChEBI" id="CHEBI:195366"/>
    </ligand>
</feature>
<dbReference type="InterPro" id="IPR004607">
    <property type="entry name" value="GART"/>
</dbReference>